<gene>
    <name evidence="1" type="ORF">C8D88_116139</name>
</gene>
<reference evidence="1 2" key="1">
    <citation type="submission" date="2018-05" db="EMBL/GenBank/DDBJ databases">
        <title>Genomic Encyclopedia of Type Strains, Phase IV (KMG-IV): sequencing the most valuable type-strain genomes for metagenomic binning, comparative biology and taxonomic classification.</title>
        <authorList>
            <person name="Goeker M."/>
        </authorList>
    </citation>
    <scope>NUCLEOTIDE SEQUENCE [LARGE SCALE GENOMIC DNA]</scope>
    <source>
        <strain evidence="1 2">DSM 45480</strain>
    </source>
</reference>
<accession>A0A316HNV8</accession>
<sequence>MATVYQSLDPGAAQFLSTSYPAMVRNGTNFPVYGLAFDAVSDEAAFWLIRAVNYGSGNLTVNLDWYADTASSGDVVWSVQIAAITADTDTQDVETKSLATANTVTDTHLGTTAQRLHRASVTVSNLDSLAANDDVWIRISRDADNAADTMTGDAILVLATVTYSDA</sequence>
<dbReference type="Proteomes" id="UP000246005">
    <property type="component" value="Unassembled WGS sequence"/>
</dbReference>
<dbReference type="AlphaFoldDB" id="A0A316HNV8"/>
<evidence type="ECO:0000313" key="2">
    <source>
        <dbReference type="Proteomes" id="UP000246005"/>
    </source>
</evidence>
<evidence type="ECO:0000313" key="1">
    <source>
        <dbReference type="EMBL" id="PWK81727.1"/>
    </source>
</evidence>
<proteinExistence type="predicted"/>
<name>A0A316HNV8_9PSEU</name>
<protein>
    <submittedName>
        <fullName evidence="1">Uncharacterized protein</fullName>
    </submittedName>
</protein>
<comment type="caution">
    <text evidence="1">The sequence shown here is derived from an EMBL/GenBank/DDBJ whole genome shotgun (WGS) entry which is preliminary data.</text>
</comment>
<organism evidence="1 2">
    <name type="scientific">Lentzea atacamensis</name>
    <dbReference type="NCBI Taxonomy" id="531938"/>
    <lineage>
        <taxon>Bacteria</taxon>
        <taxon>Bacillati</taxon>
        <taxon>Actinomycetota</taxon>
        <taxon>Actinomycetes</taxon>
        <taxon>Pseudonocardiales</taxon>
        <taxon>Pseudonocardiaceae</taxon>
        <taxon>Lentzea</taxon>
    </lineage>
</organism>
<dbReference type="EMBL" id="QGHB01000016">
    <property type="protein sequence ID" value="PWK81727.1"/>
    <property type="molecule type" value="Genomic_DNA"/>
</dbReference>
<dbReference type="RefSeq" id="WP_109641196.1">
    <property type="nucleotide sequence ID" value="NZ_QGHB01000016.1"/>
</dbReference>